<evidence type="ECO:0000259" key="2">
    <source>
        <dbReference type="SMART" id="SM00849"/>
    </source>
</evidence>
<dbReference type="AlphaFoldDB" id="A0A6J7S2S7"/>
<dbReference type="PANTHER" id="PTHR46018:SF2">
    <property type="entry name" value="ZINC PHOSPHODIESTERASE ELAC PROTEIN 1"/>
    <property type="match status" value="1"/>
</dbReference>
<dbReference type="SMART" id="SM00849">
    <property type="entry name" value="Lactamase_B"/>
    <property type="match status" value="1"/>
</dbReference>
<dbReference type="InterPro" id="IPR001279">
    <property type="entry name" value="Metallo-B-lactamas"/>
</dbReference>
<dbReference type="InterPro" id="IPR036866">
    <property type="entry name" value="RibonucZ/Hydroxyglut_hydro"/>
</dbReference>
<dbReference type="InterPro" id="IPR044094">
    <property type="entry name" value="AtsA-like_MBL-fold"/>
</dbReference>
<dbReference type="Gene3D" id="3.60.15.10">
    <property type="entry name" value="Ribonuclease Z/Hydroxyacylglutathione hydrolase-like"/>
    <property type="match status" value="1"/>
</dbReference>
<proteinExistence type="predicted"/>
<evidence type="ECO:0000313" key="3">
    <source>
        <dbReference type="EMBL" id="CAB5035132.1"/>
    </source>
</evidence>
<evidence type="ECO:0000256" key="1">
    <source>
        <dbReference type="ARBA" id="ARBA00022801"/>
    </source>
</evidence>
<dbReference type="PANTHER" id="PTHR46018">
    <property type="entry name" value="ZINC PHOSPHODIESTERASE ELAC PROTEIN 1"/>
    <property type="match status" value="1"/>
</dbReference>
<dbReference type="EMBL" id="CAFBPX010000123">
    <property type="protein sequence ID" value="CAB5035132.1"/>
    <property type="molecule type" value="Genomic_DNA"/>
</dbReference>
<name>A0A6J7S2S7_9ZZZZ</name>
<protein>
    <submittedName>
        <fullName evidence="3">Unannotated protein</fullName>
    </submittedName>
</protein>
<sequence length="359" mass="38106">MKRLIALLVPSAIAGWMMRGRIAVAVTKKALPKRISSDPVASLPDGLHIAICGSGSPIPDEQRGNPCTAVIVNQKIYMIDAGEQASETFNRMQLRPDQIQAVLLTHFHSDHIGGLGSVTLQRWVANAAKTKLRVLGPVGVDRVVNGYNEAYALDNSYRTAHHGEGIAPAATAGMVAEPFEFDAGKTSKVVLEDGGLVITAFEVDHSPATPAVGYRFDYKGRSIVVSGDTVYTKSLVDAAQGADLLVHDALSADLLKLVEEASREAGFINRAQILVDVVDYHATPAQAADAARDANVGALAMTHVIPPLPIKALEGPYLGDAKERFTGPLWIANDGDLYSLPVGGRDVERSSLFASGPLS</sequence>
<reference evidence="3" key="1">
    <citation type="submission" date="2020-05" db="EMBL/GenBank/DDBJ databases">
        <authorList>
            <person name="Chiriac C."/>
            <person name="Salcher M."/>
            <person name="Ghai R."/>
            <person name="Kavagutti S V."/>
        </authorList>
    </citation>
    <scope>NUCLEOTIDE SEQUENCE</scope>
</reference>
<keyword evidence="1" id="KW-0378">Hydrolase</keyword>
<organism evidence="3">
    <name type="scientific">freshwater metagenome</name>
    <dbReference type="NCBI Taxonomy" id="449393"/>
    <lineage>
        <taxon>unclassified sequences</taxon>
        <taxon>metagenomes</taxon>
        <taxon>ecological metagenomes</taxon>
    </lineage>
</organism>
<dbReference type="SUPFAM" id="SSF56281">
    <property type="entry name" value="Metallo-hydrolase/oxidoreductase"/>
    <property type="match status" value="1"/>
</dbReference>
<dbReference type="GO" id="GO:0042781">
    <property type="term" value="F:3'-tRNA processing endoribonuclease activity"/>
    <property type="evidence" value="ECO:0007669"/>
    <property type="project" value="TreeGrafter"/>
</dbReference>
<gene>
    <name evidence="3" type="ORF">UFOPK4175_00756</name>
</gene>
<dbReference type="Pfam" id="PF12706">
    <property type="entry name" value="Lactamase_B_2"/>
    <property type="match status" value="1"/>
</dbReference>
<dbReference type="CDD" id="cd07719">
    <property type="entry name" value="arylsulfatase_AtsA-like_MBL-fold"/>
    <property type="match status" value="1"/>
</dbReference>
<feature type="domain" description="Metallo-beta-lactamase" evidence="2">
    <location>
        <begin position="64"/>
        <end position="270"/>
    </location>
</feature>
<accession>A0A6J7S2S7</accession>